<keyword evidence="2" id="KW-1185">Reference proteome</keyword>
<keyword evidence="1" id="KW-1133">Transmembrane helix</keyword>
<evidence type="ECO:0000313" key="2">
    <source>
        <dbReference type="Proteomes" id="UP000001554"/>
    </source>
</evidence>
<dbReference type="RefSeq" id="XP_035691321.1">
    <property type="nucleotide sequence ID" value="XM_035835428.1"/>
</dbReference>
<dbReference type="KEGG" id="bfo:118426166"/>
<sequence length="140" mass="15415">MQSLFNKDVSVHILNAVVALLDVLVCGVHVRLLHVVYPMCFGLFYVIFALIYWGAGGKDAEGNPYVYSIIDFSGDPGLAAGVCVGLIFLAVPLAHGFLYLLYRLRCVLVRMYENKLQGEREEQAVMRRMGSSLQADVSAG</sequence>
<dbReference type="PANTHER" id="PTHR12242">
    <property type="entry name" value="OS02G0130600 PROTEIN-RELATED"/>
    <property type="match status" value="1"/>
</dbReference>
<dbReference type="PANTHER" id="PTHR12242:SF45">
    <property type="entry name" value="MARVEL DOMAIN-CONTAINING PROTEIN"/>
    <property type="match status" value="1"/>
</dbReference>
<dbReference type="OrthoDB" id="419711at2759"/>
<dbReference type="Pfam" id="PF21534">
    <property type="entry name" value="Rost"/>
    <property type="match status" value="1"/>
</dbReference>
<name>A0A9J7N6G4_BRAFL</name>
<keyword evidence="1" id="KW-0812">Transmembrane</keyword>
<keyword evidence="1" id="KW-0472">Membrane</keyword>
<feature type="transmembrane region" description="Helical" evidence="1">
    <location>
        <begin position="35"/>
        <end position="55"/>
    </location>
</feature>
<feature type="transmembrane region" description="Helical" evidence="1">
    <location>
        <begin position="78"/>
        <end position="102"/>
    </location>
</feature>
<protein>
    <submittedName>
        <fullName evidence="3">Protein rolling stone-like</fullName>
    </submittedName>
</protein>
<organism evidence="2 3">
    <name type="scientific">Branchiostoma floridae</name>
    <name type="common">Florida lancelet</name>
    <name type="synonym">Amphioxus</name>
    <dbReference type="NCBI Taxonomy" id="7739"/>
    <lineage>
        <taxon>Eukaryota</taxon>
        <taxon>Metazoa</taxon>
        <taxon>Chordata</taxon>
        <taxon>Cephalochordata</taxon>
        <taxon>Leptocardii</taxon>
        <taxon>Amphioxiformes</taxon>
        <taxon>Branchiostomatidae</taxon>
        <taxon>Branchiostoma</taxon>
    </lineage>
</organism>
<feature type="transmembrane region" description="Helical" evidence="1">
    <location>
        <begin position="12"/>
        <end position="30"/>
    </location>
</feature>
<dbReference type="GeneID" id="118426166"/>
<reference evidence="3" key="2">
    <citation type="submission" date="2025-08" db="UniProtKB">
        <authorList>
            <consortium name="RefSeq"/>
        </authorList>
    </citation>
    <scope>IDENTIFICATION</scope>
    <source>
        <strain evidence="3">S238N-H82</strain>
        <tissue evidence="3">Testes</tissue>
    </source>
</reference>
<gene>
    <name evidence="3" type="primary">LOC118426166</name>
</gene>
<dbReference type="Proteomes" id="UP000001554">
    <property type="component" value="Chromosome 11"/>
</dbReference>
<dbReference type="AlphaFoldDB" id="A0A9J7N6G4"/>
<accession>A0A9J7N6G4</accession>
<evidence type="ECO:0000256" key="1">
    <source>
        <dbReference type="SAM" id="Phobius"/>
    </source>
</evidence>
<dbReference type="GO" id="GO:0016020">
    <property type="term" value="C:membrane"/>
    <property type="evidence" value="ECO:0000318"/>
    <property type="project" value="GO_Central"/>
</dbReference>
<proteinExistence type="predicted"/>
<evidence type="ECO:0000313" key="3">
    <source>
        <dbReference type="RefSeq" id="XP_035691321.1"/>
    </source>
</evidence>
<dbReference type="InterPro" id="IPR049352">
    <property type="entry name" value="Rost"/>
</dbReference>
<reference evidence="2" key="1">
    <citation type="journal article" date="2020" name="Nat. Ecol. Evol.">
        <title>Deeply conserved synteny resolves early events in vertebrate evolution.</title>
        <authorList>
            <person name="Simakov O."/>
            <person name="Marletaz F."/>
            <person name="Yue J.X."/>
            <person name="O'Connell B."/>
            <person name="Jenkins J."/>
            <person name="Brandt A."/>
            <person name="Calef R."/>
            <person name="Tung C.H."/>
            <person name="Huang T.K."/>
            <person name="Schmutz J."/>
            <person name="Satoh N."/>
            <person name="Yu J.K."/>
            <person name="Putnam N.H."/>
            <person name="Green R.E."/>
            <person name="Rokhsar D.S."/>
        </authorList>
    </citation>
    <scope>NUCLEOTIDE SEQUENCE [LARGE SCALE GENOMIC DNA]</scope>
    <source>
        <strain evidence="2">S238N-H82</strain>
    </source>
</reference>